<dbReference type="PROSITE" id="PS50071">
    <property type="entry name" value="HOMEOBOX_2"/>
    <property type="match status" value="1"/>
</dbReference>
<organism evidence="8 9">
    <name type="scientific">Crucibulum laeve</name>
    <dbReference type="NCBI Taxonomy" id="68775"/>
    <lineage>
        <taxon>Eukaryota</taxon>
        <taxon>Fungi</taxon>
        <taxon>Dikarya</taxon>
        <taxon>Basidiomycota</taxon>
        <taxon>Agaricomycotina</taxon>
        <taxon>Agaricomycetes</taxon>
        <taxon>Agaricomycetidae</taxon>
        <taxon>Agaricales</taxon>
        <taxon>Agaricineae</taxon>
        <taxon>Nidulariaceae</taxon>
        <taxon>Crucibulum</taxon>
    </lineage>
</organism>
<dbReference type="InterPro" id="IPR017970">
    <property type="entry name" value="Homeobox_CS"/>
</dbReference>
<evidence type="ECO:0000259" key="7">
    <source>
        <dbReference type="PROSITE" id="PS50071"/>
    </source>
</evidence>
<feature type="compositionally biased region" description="Polar residues" evidence="6">
    <location>
        <begin position="135"/>
        <end position="155"/>
    </location>
</feature>
<dbReference type="CDD" id="cd00086">
    <property type="entry name" value="homeodomain"/>
    <property type="match status" value="1"/>
</dbReference>
<keyword evidence="9" id="KW-1185">Reference proteome</keyword>
<dbReference type="Pfam" id="PF00046">
    <property type="entry name" value="Homeodomain"/>
    <property type="match status" value="1"/>
</dbReference>
<comment type="subcellular location">
    <subcellularLocation>
        <location evidence="4 5">Nucleus</location>
    </subcellularLocation>
</comment>
<dbReference type="InterPro" id="IPR051000">
    <property type="entry name" value="Homeobox_DNA-bind_prot"/>
</dbReference>
<dbReference type="SMART" id="SM00389">
    <property type="entry name" value="HOX"/>
    <property type="match status" value="1"/>
</dbReference>
<dbReference type="PANTHER" id="PTHR24324:SF9">
    <property type="entry name" value="HOMEOBOX DOMAIN-CONTAINING PROTEIN"/>
    <property type="match status" value="1"/>
</dbReference>
<dbReference type="SUPFAM" id="SSF46689">
    <property type="entry name" value="Homeodomain-like"/>
    <property type="match status" value="1"/>
</dbReference>
<feature type="compositionally biased region" description="Basic and acidic residues" evidence="6">
    <location>
        <begin position="383"/>
        <end position="393"/>
    </location>
</feature>
<feature type="compositionally biased region" description="Polar residues" evidence="6">
    <location>
        <begin position="58"/>
        <end position="68"/>
    </location>
</feature>
<dbReference type="GO" id="GO:0005634">
    <property type="term" value="C:nucleus"/>
    <property type="evidence" value="ECO:0007669"/>
    <property type="project" value="UniProtKB-SubCell"/>
</dbReference>
<dbReference type="InterPro" id="IPR009057">
    <property type="entry name" value="Homeodomain-like_sf"/>
</dbReference>
<gene>
    <name evidence="8" type="ORF">BDQ12DRAFT_16188</name>
</gene>
<evidence type="ECO:0000256" key="1">
    <source>
        <dbReference type="ARBA" id="ARBA00023125"/>
    </source>
</evidence>
<feature type="compositionally biased region" description="Polar residues" evidence="6">
    <location>
        <begin position="305"/>
        <end position="333"/>
    </location>
</feature>
<dbReference type="PANTHER" id="PTHR24324">
    <property type="entry name" value="HOMEOBOX PROTEIN HHEX"/>
    <property type="match status" value="1"/>
</dbReference>
<evidence type="ECO:0000313" key="8">
    <source>
        <dbReference type="EMBL" id="TFK44420.1"/>
    </source>
</evidence>
<feature type="compositionally biased region" description="Polar residues" evidence="6">
    <location>
        <begin position="79"/>
        <end position="98"/>
    </location>
</feature>
<reference evidence="8 9" key="1">
    <citation type="journal article" date="2019" name="Nat. Ecol. Evol.">
        <title>Megaphylogeny resolves global patterns of mushroom evolution.</title>
        <authorList>
            <person name="Varga T."/>
            <person name="Krizsan K."/>
            <person name="Foldi C."/>
            <person name="Dima B."/>
            <person name="Sanchez-Garcia M."/>
            <person name="Sanchez-Ramirez S."/>
            <person name="Szollosi G.J."/>
            <person name="Szarkandi J.G."/>
            <person name="Papp V."/>
            <person name="Albert L."/>
            <person name="Andreopoulos W."/>
            <person name="Angelini C."/>
            <person name="Antonin V."/>
            <person name="Barry K.W."/>
            <person name="Bougher N.L."/>
            <person name="Buchanan P."/>
            <person name="Buyck B."/>
            <person name="Bense V."/>
            <person name="Catcheside P."/>
            <person name="Chovatia M."/>
            <person name="Cooper J."/>
            <person name="Damon W."/>
            <person name="Desjardin D."/>
            <person name="Finy P."/>
            <person name="Geml J."/>
            <person name="Haridas S."/>
            <person name="Hughes K."/>
            <person name="Justo A."/>
            <person name="Karasinski D."/>
            <person name="Kautmanova I."/>
            <person name="Kiss B."/>
            <person name="Kocsube S."/>
            <person name="Kotiranta H."/>
            <person name="LaButti K.M."/>
            <person name="Lechner B.E."/>
            <person name="Liimatainen K."/>
            <person name="Lipzen A."/>
            <person name="Lukacs Z."/>
            <person name="Mihaltcheva S."/>
            <person name="Morgado L.N."/>
            <person name="Niskanen T."/>
            <person name="Noordeloos M.E."/>
            <person name="Ohm R.A."/>
            <person name="Ortiz-Santana B."/>
            <person name="Ovrebo C."/>
            <person name="Racz N."/>
            <person name="Riley R."/>
            <person name="Savchenko A."/>
            <person name="Shiryaev A."/>
            <person name="Soop K."/>
            <person name="Spirin V."/>
            <person name="Szebenyi C."/>
            <person name="Tomsovsky M."/>
            <person name="Tulloss R.E."/>
            <person name="Uehling J."/>
            <person name="Grigoriev I.V."/>
            <person name="Vagvolgyi C."/>
            <person name="Papp T."/>
            <person name="Martin F.M."/>
            <person name="Miettinen O."/>
            <person name="Hibbett D.S."/>
            <person name="Nagy L.G."/>
        </authorList>
    </citation>
    <scope>NUCLEOTIDE SEQUENCE [LARGE SCALE GENOMIC DNA]</scope>
    <source>
        <strain evidence="8 9">CBS 166.37</strain>
    </source>
</reference>
<protein>
    <recommendedName>
        <fullName evidence="7">Homeobox domain-containing protein</fullName>
    </recommendedName>
</protein>
<feature type="compositionally biased region" description="Low complexity" evidence="6">
    <location>
        <begin position="215"/>
        <end position="234"/>
    </location>
</feature>
<feature type="compositionally biased region" description="Polar residues" evidence="6">
    <location>
        <begin position="20"/>
        <end position="33"/>
    </location>
</feature>
<feature type="region of interest" description="Disordered" evidence="6">
    <location>
        <begin position="211"/>
        <end position="260"/>
    </location>
</feature>
<evidence type="ECO:0000256" key="5">
    <source>
        <dbReference type="RuleBase" id="RU000682"/>
    </source>
</evidence>
<keyword evidence="3 4" id="KW-0539">Nucleus</keyword>
<keyword evidence="2 4" id="KW-0371">Homeobox</keyword>
<dbReference type="Proteomes" id="UP000308652">
    <property type="component" value="Unassembled WGS sequence"/>
</dbReference>
<evidence type="ECO:0000256" key="2">
    <source>
        <dbReference type="ARBA" id="ARBA00023155"/>
    </source>
</evidence>
<dbReference type="GO" id="GO:0030154">
    <property type="term" value="P:cell differentiation"/>
    <property type="evidence" value="ECO:0007669"/>
    <property type="project" value="TreeGrafter"/>
</dbReference>
<dbReference type="GO" id="GO:0000978">
    <property type="term" value="F:RNA polymerase II cis-regulatory region sequence-specific DNA binding"/>
    <property type="evidence" value="ECO:0007669"/>
    <property type="project" value="TreeGrafter"/>
</dbReference>
<evidence type="ECO:0000256" key="6">
    <source>
        <dbReference type="SAM" id="MobiDB-lite"/>
    </source>
</evidence>
<evidence type="ECO:0000256" key="4">
    <source>
        <dbReference type="PROSITE-ProRule" id="PRU00108"/>
    </source>
</evidence>
<feature type="region of interest" description="Disordered" evidence="6">
    <location>
        <begin position="305"/>
        <end position="401"/>
    </location>
</feature>
<sequence>MSSSNKDRYYPSSVGKSRRSSPGDTQSSVFFQTGQGGRTVLPPLSSAFPTSRFPVPATYSNQFTQPRSSPGRYELNPQALYNQWPQNTSPQLTHSFPNYETHDRYSTQQSYTTYPSRSTPPIISNPGDSRRLPPLTTSPAGGSERWQQPSYTTVPSVPGYPGSTIRSPTASYPSQYVPYSGGQGHGYSYHLPTQDHMSMAAQGHASMFEDMDGASAHPRSSSPYSRSSSQVSPPNYTHTPPPVSPTSPEEPTIKKKRKRADAAQLKVLNETYARTAFPSTEERAALAKQLDMSARSVQIWFQNKRQSMRQTNRQSSTAGPSGHQSFAMGNQSDPMMDDLHAPPGYGGGSIQMTEAYLPAPPRDSTRPHTSHSHTSPAHAHGRSRNEEVVDPRSMKWSQRGY</sequence>
<name>A0A5C3MGQ2_9AGAR</name>
<feature type="region of interest" description="Disordered" evidence="6">
    <location>
        <begin position="1"/>
        <end position="172"/>
    </location>
</feature>
<dbReference type="Gene3D" id="1.10.10.60">
    <property type="entry name" value="Homeodomain-like"/>
    <property type="match status" value="1"/>
</dbReference>
<dbReference type="PROSITE" id="PS00027">
    <property type="entry name" value="HOMEOBOX_1"/>
    <property type="match status" value="1"/>
</dbReference>
<feature type="compositionally biased region" description="Polar residues" evidence="6">
    <location>
        <begin position="106"/>
        <end position="122"/>
    </location>
</feature>
<evidence type="ECO:0000256" key="3">
    <source>
        <dbReference type="ARBA" id="ARBA00023242"/>
    </source>
</evidence>
<accession>A0A5C3MGQ2</accession>
<dbReference type="AlphaFoldDB" id="A0A5C3MGQ2"/>
<proteinExistence type="predicted"/>
<keyword evidence="1 4" id="KW-0238">DNA-binding</keyword>
<dbReference type="GO" id="GO:0000981">
    <property type="term" value="F:DNA-binding transcription factor activity, RNA polymerase II-specific"/>
    <property type="evidence" value="ECO:0007669"/>
    <property type="project" value="InterPro"/>
</dbReference>
<dbReference type="STRING" id="68775.A0A5C3MGQ2"/>
<dbReference type="OrthoDB" id="6159439at2759"/>
<feature type="DNA-binding region" description="Homeobox" evidence="4">
    <location>
        <begin position="253"/>
        <end position="312"/>
    </location>
</feature>
<dbReference type="InterPro" id="IPR001356">
    <property type="entry name" value="HD"/>
</dbReference>
<dbReference type="EMBL" id="ML213590">
    <property type="protein sequence ID" value="TFK44420.1"/>
    <property type="molecule type" value="Genomic_DNA"/>
</dbReference>
<evidence type="ECO:0000313" key="9">
    <source>
        <dbReference type="Proteomes" id="UP000308652"/>
    </source>
</evidence>
<feature type="domain" description="Homeobox" evidence="7">
    <location>
        <begin position="251"/>
        <end position="311"/>
    </location>
</feature>